<dbReference type="PROSITE" id="PS01224">
    <property type="entry name" value="ARGC"/>
    <property type="match status" value="1"/>
</dbReference>
<dbReference type="SUPFAM" id="SSF55347">
    <property type="entry name" value="Glyceraldehyde-3-phosphate dehydrogenase-like, C-terminal domain"/>
    <property type="match status" value="1"/>
</dbReference>
<dbReference type="Pfam" id="PF22698">
    <property type="entry name" value="Semialdhyde_dhC_1"/>
    <property type="match status" value="1"/>
</dbReference>
<evidence type="ECO:0000313" key="9">
    <source>
        <dbReference type="Proteomes" id="UP000576209"/>
    </source>
</evidence>
<dbReference type="InterPro" id="IPR036291">
    <property type="entry name" value="NAD(P)-bd_dom_sf"/>
</dbReference>
<dbReference type="EC" id="1.2.1.38" evidence="5"/>
<keyword evidence="1 5" id="KW-0055">Arginine biosynthesis</keyword>
<keyword evidence="4 5" id="KW-0560">Oxidoreductase</keyword>
<gene>
    <name evidence="5" type="primary">argC</name>
    <name evidence="8" type="ORF">GGR28_002088</name>
</gene>
<organism evidence="8 9">
    <name type="scientific">Neolewinella aquimaris</name>
    <dbReference type="NCBI Taxonomy" id="1835722"/>
    <lineage>
        <taxon>Bacteria</taxon>
        <taxon>Pseudomonadati</taxon>
        <taxon>Bacteroidota</taxon>
        <taxon>Saprospiria</taxon>
        <taxon>Saprospirales</taxon>
        <taxon>Lewinellaceae</taxon>
        <taxon>Neolewinella</taxon>
    </lineage>
</organism>
<evidence type="ECO:0000256" key="4">
    <source>
        <dbReference type="ARBA" id="ARBA00023002"/>
    </source>
</evidence>
<dbReference type="InterPro" id="IPR058924">
    <property type="entry name" value="AGPR_dimerisation_dom"/>
</dbReference>
<dbReference type="Gene3D" id="3.30.360.10">
    <property type="entry name" value="Dihydrodipicolinate Reductase, domain 2"/>
    <property type="match status" value="1"/>
</dbReference>
<dbReference type="GO" id="GO:0003942">
    <property type="term" value="F:N-acetyl-gamma-glutamyl-phosphate reductase activity"/>
    <property type="evidence" value="ECO:0007669"/>
    <property type="project" value="UniProtKB-UniRule"/>
</dbReference>
<comment type="subcellular location">
    <subcellularLocation>
        <location evidence="5">Cytoplasm</location>
    </subcellularLocation>
</comment>
<dbReference type="NCBIfam" id="TIGR01850">
    <property type="entry name" value="argC"/>
    <property type="match status" value="1"/>
</dbReference>
<dbReference type="InterPro" id="IPR023013">
    <property type="entry name" value="AGPR_AS"/>
</dbReference>
<dbReference type="SUPFAM" id="SSF51735">
    <property type="entry name" value="NAD(P)-binding Rossmann-fold domains"/>
    <property type="match status" value="1"/>
</dbReference>
<accession>A0A840E683</accession>
<dbReference type="Gene3D" id="3.40.50.720">
    <property type="entry name" value="NAD(P)-binding Rossmann-like Domain"/>
    <property type="match status" value="1"/>
</dbReference>
<dbReference type="GO" id="GO:0070401">
    <property type="term" value="F:NADP+ binding"/>
    <property type="evidence" value="ECO:0007669"/>
    <property type="project" value="InterPro"/>
</dbReference>
<dbReference type="EMBL" id="JACIFF010000005">
    <property type="protein sequence ID" value="MBB4079463.1"/>
    <property type="molecule type" value="Genomic_DNA"/>
</dbReference>
<dbReference type="GO" id="GO:0005737">
    <property type="term" value="C:cytoplasm"/>
    <property type="evidence" value="ECO:0007669"/>
    <property type="project" value="UniProtKB-SubCell"/>
</dbReference>
<keyword evidence="2 5" id="KW-0028">Amino-acid biosynthesis</keyword>
<name>A0A840E683_9BACT</name>
<proteinExistence type="inferred from homology"/>
<evidence type="ECO:0000313" key="8">
    <source>
        <dbReference type="EMBL" id="MBB4079463.1"/>
    </source>
</evidence>
<comment type="caution">
    <text evidence="8">The sequence shown here is derived from an EMBL/GenBank/DDBJ whole genome shotgun (WGS) entry which is preliminary data.</text>
</comment>
<comment type="similarity">
    <text evidence="5">Belongs to the NAGSA dehydrogenase family. Type 1 subfamily.</text>
</comment>
<evidence type="ECO:0000256" key="3">
    <source>
        <dbReference type="ARBA" id="ARBA00022857"/>
    </source>
</evidence>
<dbReference type="GO" id="GO:0006526">
    <property type="term" value="P:L-arginine biosynthetic process"/>
    <property type="evidence" value="ECO:0007669"/>
    <property type="project" value="UniProtKB-UniRule"/>
</dbReference>
<dbReference type="HAMAP" id="MF_00150">
    <property type="entry name" value="ArgC_type1"/>
    <property type="match status" value="1"/>
</dbReference>
<keyword evidence="9" id="KW-1185">Reference proteome</keyword>
<feature type="active site" evidence="5 6">
    <location>
        <position position="131"/>
    </location>
</feature>
<dbReference type="PANTHER" id="PTHR32338:SF10">
    <property type="entry name" value="N-ACETYL-GAMMA-GLUTAMYL-PHOSPHATE REDUCTASE, CHLOROPLASTIC-RELATED"/>
    <property type="match status" value="1"/>
</dbReference>
<comment type="function">
    <text evidence="5">Catalyzes the NADPH-dependent reduction of N-acetyl-5-glutamyl phosphate to yield N-acetyl-L-glutamate 5-semialdehyde.</text>
</comment>
<keyword evidence="5" id="KW-0963">Cytoplasm</keyword>
<evidence type="ECO:0000256" key="2">
    <source>
        <dbReference type="ARBA" id="ARBA00022605"/>
    </source>
</evidence>
<evidence type="ECO:0000256" key="5">
    <source>
        <dbReference type="HAMAP-Rule" id="MF_00150"/>
    </source>
</evidence>
<sequence>MTRVGIIGGGGYTAGELLRLLVHHPEVEIAVVESGSQAGKAVSEVHSDLVGETDLQFVGTAGAMLDQLDAVFLCMGHGVSRGWVEARRPKKDLLVVDLSTDYRMDERWVYGLPEINRDKIVGARRIANPGCFATAIQLALLPLAAAGLAEGEVHINAITGSTGAGQSPSPTTHFSWRNANVSVYKAFSHQHLAEIGRSAAQVGRIATDKLNFLPVRGPFARGIFATTYLDTSASEAELKQLFNDFYADAAFTHVTDDSIDLKQVVNTNKGLVHVEKHGDKALVTTAIDNLLKGASGQAVQNMNLALGLPEKLGLNLKASMF</sequence>
<comment type="pathway">
    <text evidence="5">Amino-acid biosynthesis; L-arginine biosynthesis; N(2)-acetyl-L-ornithine from L-glutamate: step 3/4.</text>
</comment>
<dbReference type="InterPro" id="IPR000706">
    <property type="entry name" value="AGPR_type-1"/>
</dbReference>
<protein>
    <recommendedName>
        <fullName evidence="5">N-acetyl-gamma-glutamyl-phosphate reductase</fullName>
        <shortName evidence="5">AGPR</shortName>
        <ecNumber evidence="5">1.2.1.38</ecNumber>
    </recommendedName>
    <alternativeName>
        <fullName evidence="5">N-acetyl-glutamate semialdehyde dehydrogenase</fullName>
        <shortName evidence="5">NAGSA dehydrogenase</shortName>
    </alternativeName>
</protein>
<evidence type="ECO:0000256" key="6">
    <source>
        <dbReference type="PROSITE-ProRule" id="PRU10010"/>
    </source>
</evidence>
<dbReference type="GO" id="GO:0051287">
    <property type="term" value="F:NAD binding"/>
    <property type="evidence" value="ECO:0007669"/>
    <property type="project" value="InterPro"/>
</dbReference>
<dbReference type="Proteomes" id="UP000576209">
    <property type="component" value="Unassembled WGS sequence"/>
</dbReference>
<dbReference type="AlphaFoldDB" id="A0A840E683"/>
<dbReference type="UniPathway" id="UPA00068">
    <property type="reaction ID" value="UER00108"/>
</dbReference>
<dbReference type="SMART" id="SM00859">
    <property type="entry name" value="Semialdhyde_dh"/>
    <property type="match status" value="1"/>
</dbReference>
<dbReference type="CDD" id="cd17895">
    <property type="entry name" value="AGPR_1_N"/>
    <property type="match status" value="1"/>
</dbReference>
<dbReference type="PANTHER" id="PTHR32338">
    <property type="entry name" value="N-ACETYL-GAMMA-GLUTAMYL-PHOSPHATE REDUCTASE, CHLOROPLASTIC-RELATED-RELATED"/>
    <property type="match status" value="1"/>
</dbReference>
<evidence type="ECO:0000259" key="7">
    <source>
        <dbReference type="SMART" id="SM00859"/>
    </source>
</evidence>
<comment type="catalytic activity">
    <reaction evidence="5">
        <text>N-acetyl-L-glutamate 5-semialdehyde + phosphate + NADP(+) = N-acetyl-L-glutamyl 5-phosphate + NADPH + H(+)</text>
        <dbReference type="Rhea" id="RHEA:21588"/>
        <dbReference type="ChEBI" id="CHEBI:15378"/>
        <dbReference type="ChEBI" id="CHEBI:29123"/>
        <dbReference type="ChEBI" id="CHEBI:43474"/>
        <dbReference type="ChEBI" id="CHEBI:57783"/>
        <dbReference type="ChEBI" id="CHEBI:57936"/>
        <dbReference type="ChEBI" id="CHEBI:58349"/>
        <dbReference type="EC" id="1.2.1.38"/>
    </reaction>
</comment>
<dbReference type="InterPro" id="IPR000534">
    <property type="entry name" value="Semialdehyde_DH_NAD-bd"/>
</dbReference>
<dbReference type="RefSeq" id="WP_183495717.1">
    <property type="nucleotide sequence ID" value="NZ_JACIFF010000005.1"/>
</dbReference>
<evidence type="ECO:0000256" key="1">
    <source>
        <dbReference type="ARBA" id="ARBA00022571"/>
    </source>
</evidence>
<reference evidence="8 9" key="1">
    <citation type="submission" date="2020-08" db="EMBL/GenBank/DDBJ databases">
        <title>Genomic Encyclopedia of Type Strains, Phase IV (KMG-IV): sequencing the most valuable type-strain genomes for metagenomic binning, comparative biology and taxonomic classification.</title>
        <authorList>
            <person name="Goeker M."/>
        </authorList>
    </citation>
    <scope>NUCLEOTIDE SEQUENCE [LARGE SCALE GENOMIC DNA]</scope>
    <source>
        <strain evidence="8 9">DSM 105137</strain>
    </source>
</reference>
<dbReference type="Pfam" id="PF01118">
    <property type="entry name" value="Semialdhyde_dh"/>
    <property type="match status" value="1"/>
</dbReference>
<dbReference type="InterPro" id="IPR050085">
    <property type="entry name" value="AGPR"/>
</dbReference>
<keyword evidence="3 5" id="KW-0521">NADP</keyword>
<feature type="domain" description="Semialdehyde dehydrogenase NAD-binding" evidence="7">
    <location>
        <begin position="3"/>
        <end position="123"/>
    </location>
</feature>